<accession>W7JQ83</accession>
<dbReference type="AlphaFoldDB" id="W7JQ83"/>
<evidence type="ECO:0000313" key="1">
    <source>
        <dbReference type="EMBL" id="EWC77183.1"/>
    </source>
</evidence>
<name>W7JQ83_PLAFA</name>
<evidence type="ECO:0000313" key="2">
    <source>
        <dbReference type="Proteomes" id="UP000030697"/>
    </source>
</evidence>
<proteinExistence type="predicted"/>
<gene>
    <name evidence="1" type="ORF">C923_02148</name>
</gene>
<protein>
    <submittedName>
        <fullName evidence="1">Uncharacterized protein</fullName>
    </submittedName>
</protein>
<sequence>MMDIVYDWYNSLCCYKTIHKINNYVKKKKKKI</sequence>
<reference evidence="1 2" key="1">
    <citation type="submission" date="2013-02" db="EMBL/GenBank/DDBJ databases">
        <title>The Genome Sequence of Plasmodium falciparum UGT5.1.</title>
        <authorList>
            <consortium name="The Broad Institute Genome Sequencing Platform"/>
            <consortium name="The Broad Institute Genome Sequencing Center for Infectious Disease"/>
            <person name="Neafsey D."/>
            <person name="Cheeseman I."/>
            <person name="Volkman S."/>
            <person name="Adams J."/>
            <person name="Walker B."/>
            <person name="Young S.K."/>
            <person name="Zeng Q."/>
            <person name="Gargeya S."/>
            <person name="Fitzgerald M."/>
            <person name="Haas B."/>
            <person name="Abouelleil A."/>
            <person name="Alvarado L."/>
            <person name="Arachchi H.M."/>
            <person name="Berlin A.M."/>
            <person name="Chapman S.B."/>
            <person name="Dewar J."/>
            <person name="Goldberg J."/>
            <person name="Griggs A."/>
            <person name="Gujja S."/>
            <person name="Hansen M."/>
            <person name="Howarth C."/>
            <person name="Imamovic A."/>
            <person name="Larimer J."/>
            <person name="McCowan C."/>
            <person name="Murphy C."/>
            <person name="Neiman D."/>
            <person name="Pearson M."/>
            <person name="Priest M."/>
            <person name="Roberts A."/>
            <person name="Saif S."/>
            <person name="Shea T."/>
            <person name="Sisk P."/>
            <person name="Sykes S."/>
            <person name="Wortman J."/>
            <person name="Nusbaum C."/>
            <person name="Birren B."/>
        </authorList>
    </citation>
    <scope>NUCLEOTIDE SEQUENCE [LARGE SCALE GENOMIC DNA]</scope>
    <source>
        <strain evidence="1 2">UGT5.1</strain>
    </source>
</reference>
<dbReference type="Proteomes" id="UP000030697">
    <property type="component" value="Unassembled WGS sequence"/>
</dbReference>
<organism evidence="1 2">
    <name type="scientific">Plasmodium falciparum UGT5.1</name>
    <dbReference type="NCBI Taxonomy" id="1237627"/>
    <lineage>
        <taxon>Eukaryota</taxon>
        <taxon>Sar</taxon>
        <taxon>Alveolata</taxon>
        <taxon>Apicomplexa</taxon>
        <taxon>Aconoidasida</taxon>
        <taxon>Haemosporida</taxon>
        <taxon>Plasmodiidae</taxon>
        <taxon>Plasmodium</taxon>
        <taxon>Plasmodium (Laverania)</taxon>
    </lineage>
</organism>
<dbReference type="EMBL" id="KE124524">
    <property type="protein sequence ID" value="EWC77183.1"/>
    <property type="molecule type" value="Genomic_DNA"/>
</dbReference>